<keyword evidence="1" id="KW-0732">Signal</keyword>
<accession>A0ABD0KQI5</accession>
<keyword evidence="3" id="KW-1185">Reference proteome</keyword>
<dbReference type="Proteomes" id="UP001519460">
    <property type="component" value="Unassembled WGS sequence"/>
</dbReference>
<evidence type="ECO:0000313" key="2">
    <source>
        <dbReference type="EMBL" id="KAK7489365.1"/>
    </source>
</evidence>
<evidence type="ECO:0000313" key="3">
    <source>
        <dbReference type="Proteomes" id="UP001519460"/>
    </source>
</evidence>
<protein>
    <recommendedName>
        <fullName evidence="4">MHC class I antigen</fullName>
    </recommendedName>
</protein>
<feature type="signal peptide" evidence="1">
    <location>
        <begin position="1"/>
        <end position="19"/>
    </location>
</feature>
<feature type="non-terminal residue" evidence="2">
    <location>
        <position position="87"/>
    </location>
</feature>
<dbReference type="EMBL" id="JACVVK020000139">
    <property type="protein sequence ID" value="KAK7489365.1"/>
    <property type="molecule type" value="Genomic_DNA"/>
</dbReference>
<gene>
    <name evidence="2" type="ORF">BaRGS_00019473</name>
</gene>
<dbReference type="AlphaFoldDB" id="A0ABD0KQI5"/>
<comment type="caution">
    <text evidence="2">The sequence shown here is derived from an EMBL/GenBank/DDBJ whole genome shotgun (WGS) entry which is preliminary data.</text>
</comment>
<proteinExistence type="predicted"/>
<organism evidence="2 3">
    <name type="scientific">Batillaria attramentaria</name>
    <dbReference type="NCBI Taxonomy" id="370345"/>
    <lineage>
        <taxon>Eukaryota</taxon>
        <taxon>Metazoa</taxon>
        <taxon>Spiralia</taxon>
        <taxon>Lophotrochozoa</taxon>
        <taxon>Mollusca</taxon>
        <taxon>Gastropoda</taxon>
        <taxon>Caenogastropoda</taxon>
        <taxon>Sorbeoconcha</taxon>
        <taxon>Cerithioidea</taxon>
        <taxon>Batillariidae</taxon>
        <taxon>Batillaria</taxon>
    </lineage>
</organism>
<evidence type="ECO:0008006" key="4">
    <source>
        <dbReference type="Google" id="ProtNLM"/>
    </source>
</evidence>
<evidence type="ECO:0000256" key="1">
    <source>
        <dbReference type="SAM" id="SignalP"/>
    </source>
</evidence>
<reference evidence="2 3" key="1">
    <citation type="journal article" date="2023" name="Sci. Data">
        <title>Genome assembly of the Korean intertidal mud-creeper Batillaria attramentaria.</title>
        <authorList>
            <person name="Patra A.K."/>
            <person name="Ho P.T."/>
            <person name="Jun S."/>
            <person name="Lee S.J."/>
            <person name="Kim Y."/>
            <person name="Won Y.J."/>
        </authorList>
    </citation>
    <scope>NUCLEOTIDE SEQUENCE [LARGE SCALE GENOMIC DNA]</scope>
    <source>
        <strain evidence="2">Wonlab-2016</strain>
    </source>
</reference>
<name>A0ABD0KQI5_9CAEN</name>
<feature type="chain" id="PRO_5044803351" description="MHC class I antigen" evidence="1">
    <location>
        <begin position="20"/>
        <end position="87"/>
    </location>
</feature>
<sequence length="87" mass="9991">MKPFSIWCVAILLLKVTDAFRLTQEPVAVYDVTTESWHVVLKCGAVDRNGQSNVDVLWRAENTAVKKKTSELLTDNISLRKEMKRFH</sequence>